<evidence type="ECO:0000313" key="2">
    <source>
        <dbReference type="EMBL" id="SHF08280.1"/>
    </source>
</evidence>
<dbReference type="SMART" id="SM00849">
    <property type="entry name" value="Lactamase_B"/>
    <property type="match status" value="1"/>
</dbReference>
<sequence length="253" mass="28852">MQIRFLGTGTSTGVPEVGCNCDVCKSSDKRDQRLRASVLVRTRGKNILIDCGPDFRYQMLQTEYEPIAGLLITHEHYDHVGGIDDLRPFCRFGDIEVYAESYVADAIVKRIPYCFSEYKYPGVPNLILSRLENKSFLLGDIEITPIRVLHAQLPIFGYRIGNMAYLTDMKTLPEEEYSKLQGLDILVMDALRIKEHISHQNLAEALIQAKRIGAKRTYFVHMSHHIGLHAEVEKTLPENVYLAYDGQEIETMD</sequence>
<dbReference type="PANTHER" id="PTHR42663">
    <property type="entry name" value="HYDROLASE C777.06C-RELATED-RELATED"/>
    <property type="match status" value="1"/>
</dbReference>
<dbReference type="RefSeq" id="WP_062177725.1">
    <property type="nucleotide sequence ID" value="NZ_BBXL01000003.1"/>
</dbReference>
<dbReference type="PANTHER" id="PTHR42663:SF6">
    <property type="entry name" value="HYDROLASE C777.06C-RELATED"/>
    <property type="match status" value="1"/>
</dbReference>
<protein>
    <submittedName>
        <fullName evidence="2">Phosphoribosyl 1,2-cyclic phosphate phosphodiesterase</fullName>
    </submittedName>
</protein>
<dbReference type="EMBL" id="FQUC01000003">
    <property type="protein sequence ID" value="SHF08280.1"/>
    <property type="molecule type" value="Genomic_DNA"/>
</dbReference>
<dbReference type="InterPro" id="IPR036866">
    <property type="entry name" value="RibonucZ/Hydroxyglut_hydro"/>
</dbReference>
<reference evidence="3" key="1">
    <citation type="submission" date="2016-11" db="EMBL/GenBank/DDBJ databases">
        <authorList>
            <person name="Varghese N."/>
            <person name="Submissions S."/>
        </authorList>
    </citation>
    <scope>NUCLEOTIDE SEQUENCE [LARGE SCALE GENOMIC DNA]</scope>
    <source>
        <strain evidence="3">DSM 27370</strain>
    </source>
</reference>
<evidence type="ECO:0000259" key="1">
    <source>
        <dbReference type="SMART" id="SM00849"/>
    </source>
</evidence>
<dbReference type="InterPro" id="IPR001279">
    <property type="entry name" value="Metallo-B-lactamas"/>
</dbReference>
<dbReference type="Proteomes" id="UP000184480">
    <property type="component" value="Unassembled WGS sequence"/>
</dbReference>
<dbReference type="OrthoDB" id="9781189at2"/>
<dbReference type="NCBIfam" id="NF002553">
    <property type="entry name" value="PRK02113.1"/>
    <property type="match status" value="1"/>
</dbReference>
<name>A0A1M4YR92_9BACT</name>
<dbReference type="Gene3D" id="3.60.15.10">
    <property type="entry name" value="Ribonuclease Z/Hydroxyacylglutathione hydrolase-like"/>
    <property type="match status" value="1"/>
</dbReference>
<gene>
    <name evidence="2" type="ORF">SAMN05444362_103247</name>
</gene>
<proteinExistence type="predicted"/>
<dbReference type="Pfam" id="PF12706">
    <property type="entry name" value="Lactamase_B_2"/>
    <property type="match status" value="1"/>
</dbReference>
<dbReference type="AlphaFoldDB" id="A0A1M4YR92"/>
<organism evidence="2 3">
    <name type="scientific">Dysgonomonas macrotermitis</name>
    <dbReference type="NCBI Taxonomy" id="1346286"/>
    <lineage>
        <taxon>Bacteria</taxon>
        <taxon>Pseudomonadati</taxon>
        <taxon>Bacteroidota</taxon>
        <taxon>Bacteroidia</taxon>
        <taxon>Bacteroidales</taxon>
        <taxon>Dysgonomonadaceae</taxon>
        <taxon>Dysgonomonas</taxon>
    </lineage>
</organism>
<evidence type="ECO:0000313" key="3">
    <source>
        <dbReference type="Proteomes" id="UP000184480"/>
    </source>
</evidence>
<dbReference type="STRING" id="1346286.SAMN05444362_103247"/>
<accession>A0A1M4YR92</accession>
<dbReference type="SUPFAM" id="SSF56281">
    <property type="entry name" value="Metallo-hydrolase/oxidoreductase"/>
    <property type="match status" value="1"/>
</dbReference>
<keyword evidence="3" id="KW-1185">Reference proteome</keyword>
<feature type="domain" description="Metallo-beta-lactamase" evidence="1">
    <location>
        <begin position="34"/>
        <end position="224"/>
    </location>
</feature>
<dbReference type="CDD" id="cd16279">
    <property type="entry name" value="metallo-hydrolase-like_MBL-fold"/>
    <property type="match status" value="1"/>
</dbReference>